<evidence type="ECO:0000313" key="6">
    <source>
        <dbReference type="EMBL" id="MBF9130069.1"/>
    </source>
</evidence>
<feature type="region of interest" description="Disordered" evidence="2">
    <location>
        <begin position="1068"/>
        <end position="1104"/>
    </location>
</feature>
<comment type="caution">
    <text evidence="6">The sequence shown here is derived from an EMBL/GenBank/DDBJ whole genome shotgun (WGS) entry which is preliminary data.</text>
</comment>
<evidence type="ECO:0000313" key="5">
    <source>
        <dbReference type="EMBL" id="MBF9130055.1"/>
    </source>
</evidence>
<protein>
    <submittedName>
        <fullName evidence="6">RHS repeat protein</fullName>
    </submittedName>
</protein>
<name>A0ABS0GV35_9ACTN</name>
<sequence length="2220" mass="236110">MGRGFVGRVSVCLALILATQLVPGLPEPLVGARPAAASAVPPTPPPAAVDPAPYLSVVDRPGPTEVARYDISTDTVWGPQGSPYIIRSMVEIAEGASLTLLPGTVVKLDKSGVLQAYGQILSLGTPRQRVIFTSLRDDTVLGDTNGDGDATRPASEDWNYIAVVGGDISVANYRRPVSFFDHTDFKYGGQEVTSCSAAALELGWAGSRAVISNSTFVATTAGVRSRVGDRGFAGIYNSYFESGSCGITMSQSSAEIVGNTFGAGLTTALTADQPKKLRFWYNTAEQKVGVYSRYSGAPPPSRPDVDVRYNALLTGYTTFPYGFFNLTDWSGNWFGRDANAALPTCMDPALAAAANPPVKTTPSTSCPTGQAAVVGYLDGVLPALSGSPQVLPTAIREASAPRLGPVNLHSGALTYQTEDLAVQDAGKQLTATRTYRSDRLSGGDAGKGWTSAYSEALSTVGAQTTLNLPDGTALGFATDPGAGYTPAPGVSASYVTGATGSTVTTPEQTSYRFNPAGELTGLTLGDPGHEVDVQRSGGQVSRVTGVSGRHLAYTRSGGRLDAIADQTGRGVALSYTGERLTGARGVDGYTETYEYDGSGRLTKVVTPEGRVKLAAGYRADGRVDWVEDQGTGRTAIGYDDANGRRTVTRADGTVLTQTYDWAGRLVTERAGSTGVHMIYDGEGRLVSRITGVPAVPMKGYGPSAPATLYDGKGDPVMSVDEYGADTATTFDAKHRPLLTTLYDRSTISRSYDADGRLDQMTDQFGKVWEYDFNGRGQPTVQTDPLRRTRKLGYEADGDLASVTDESNATTVFGNDTLGRRTSVTDPLQKRTTLAYTTWDELIETEKPRGGRTTVTFDRDRHPTSVTDPAQVATSFRYDTSGRLETIVDAAENTTVLGYDAAGRISTVTDPREFVTQRGYTPEGWVRDITDSRQKVTSFTYDPMGRLMRSTDPLNQVTQLQYDRSSRVTKEWTADGAIWASGYNAMGRQTSVTTPRKHTWAMEYDLAGKPTKVTDPLAATSLTSYDDVGRVKTTTDQENIATTYTYDDAARTVTVTDVLGTVGVHRSDAAGRPRSYTDGSGLTTSWGYDDDGNRSSTTDPAGTSRTEYNLAGQVTAEVDATLRRTGSTYDAVGRLDTVTHPGGAAESFDYDPVGNLTTHTDRTGAVWSWTYQAANLMDTATDPLQKVTRYTYDDLGRQSSITDPTGVVTNTAYDPVGRPAVRWDARGASWVTRYDLNGDISEEVDPAGVERNYEYDKLGRREWMGFANTSYYYDYDKTSRMISGDVPYRQTWDHDARGRVTEVGDAYGKKTTYGYDGAGRQTTERLPGGRETTRTYDAAGRLDTALDGLRNATDYDYDAAGRLTTLTLPRGGHFDYTYDAAGLLDTETDPARQTTSYDYDQAGRWKGTTYPSGRVVTAEYDPAGRQKFVKAGAETRSFGYDDAGRIASAATAGHQTTLTYDDRGLLKSTTDAFGTTGYDYDLAHRLATRTPPSGAATTFEYHSLSGRMTALRGPISADYAYDRGGQIESISGRLPTATTYDRRKYDDNGRLSTVVTPFDTYGVTYTPDGQVKSTTGPTPGSGTPTTTTYSYDDAGRLDTAVAGQGSTVVSSTDYDWDADGNRTSVEVSGQPTVTASYDLADRITSTSTAGEHTYDLDGRLKSTADGQSYSYDPYGQLTGATTSDGTVAYSRDAFGRVAGRTVGGVEQSFSYEATSAAVSGSRTGSGPSTEVVRDPSGDLLGQRTVGGTSVRALFNPHGDVTRFVDTTNGRVSWSAEYDPFGTTFGVSGTAPPVPFGFQAMYSDPLTGLVDMAARHYDSGTGRFTQPDTVIGDLGSPISLNRYLYANADPLSMFDPDGHWPRWLNGLANAIRGAVDQIGDSISHTWKRVEGSASVSSMKRSLERSGRNLAAEIASGTARFWDDHQDRIGKALVGVTVGAAIIGGCTALGVATAGIGGAVCFGAAIGAVAGGAFCDSDRNALACAGTGAAAGGVAGLTGGLVGGAGGSAFAVGAVSGFTGDATEQVLSTGTIDARRLAGATFGGAILGRISGRLLAGRTGTATRPWGAGPLALPPGPLAGRGRVALPGASSVERAAGERAVPLLRVRGMGVGPRYPMNMGSVRHIAAKYGVDISGIRFDINKSLANRFGMTRPNCTVQLCRDAFRSEEDLARTLAHEKVHVDELRGGRPYPKDDAEAELWEDRAYKFEADWWAQHPVRPDGVG</sequence>
<dbReference type="Pfam" id="PF25023">
    <property type="entry name" value="TEN_YD-shell"/>
    <property type="match status" value="3"/>
</dbReference>
<evidence type="ECO:0000256" key="1">
    <source>
        <dbReference type="ARBA" id="ARBA00022737"/>
    </source>
</evidence>
<feature type="domain" description="Teneurin-like YD-shell" evidence="4">
    <location>
        <begin position="1293"/>
        <end position="1399"/>
    </location>
</feature>
<dbReference type="Pfam" id="PF20148">
    <property type="entry name" value="DUF6531"/>
    <property type="match status" value="1"/>
</dbReference>
<keyword evidence="1" id="KW-0677">Repeat</keyword>
<feature type="compositionally biased region" description="Polar residues" evidence="2">
    <location>
        <begin position="1093"/>
        <end position="1104"/>
    </location>
</feature>
<keyword evidence="7" id="KW-1185">Reference proteome</keyword>
<dbReference type="Gene3D" id="2.180.10.10">
    <property type="entry name" value="RHS repeat-associated core"/>
    <property type="match status" value="6"/>
</dbReference>
<dbReference type="Proteomes" id="UP000638560">
    <property type="component" value="Unassembled WGS sequence"/>
</dbReference>
<organism evidence="6 7">
    <name type="scientific">Plantactinospora alkalitolerans</name>
    <dbReference type="NCBI Taxonomy" id="2789879"/>
    <lineage>
        <taxon>Bacteria</taxon>
        <taxon>Bacillati</taxon>
        <taxon>Actinomycetota</taxon>
        <taxon>Actinomycetes</taxon>
        <taxon>Micromonosporales</taxon>
        <taxon>Micromonosporaceae</taxon>
        <taxon>Plantactinospora</taxon>
    </lineage>
</organism>
<dbReference type="PANTHER" id="PTHR32305">
    <property type="match status" value="1"/>
</dbReference>
<feature type="compositionally biased region" description="Polar residues" evidence="2">
    <location>
        <begin position="1076"/>
        <end position="1085"/>
    </location>
</feature>
<dbReference type="EMBL" id="JADPUN010000144">
    <property type="protein sequence ID" value="MBF9130055.1"/>
    <property type="molecule type" value="Genomic_DNA"/>
</dbReference>
<gene>
    <name evidence="5" type="ORF">I0C86_13965</name>
    <name evidence="6" type="ORF">I0C86_14035</name>
</gene>
<dbReference type="InterPro" id="IPR022385">
    <property type="entry name" value="Rhs_assc_core"/>
</dbReference>
<evidence type="ECO:0000259" key="4">
    <source>
        <dbReference type="Pfam" id="PF25023"/>
    </source>
</evidence>
<feature type="region of interest" description="Disordered" evidence="2">
    <location>
        <begin position="1714"/>
        <end position="1738"/>
    </location>
</feature>
<dbReference type="InterPro" id="IPR056823">
    <property type="entry name" value="TEN-like_YD-shell"/>
</dbReference>
<dbReference type="PANTHER" id="PTHR32305:SF15">
    <property type="entry name" value="PROTEIN RHSA-RELATED"/>
    <property type="match status" value="1"/>
</dbReference>
<accession>A0ABS0GV35</accession>
<dbReference type="InterPro" id="IPR031325">
    <property type="entry name" value="RHS_repeat"/>
</dbReference>
<dbReference type="Pfam" id="PF05593">
    <property type="entry name" value="RHS_repeat"/>
    <property type="match status" value="7"/>
</dbReference>
<feature type="domain" description="Teneurin-like YD-shell" evidence="4">
    <location>
        <begin position="1106"/>
        <end position="1282"/>
    </location>
</feature>
<dbReference type="InterPro" id="IPR045351">
    <property type="entry name" value="DUF6531"/>
</dbReference>
<feature type="domain" description="DUF6531" evidence="3">
    <location>
        <begin position="405"/>
        <end position="476"/>
    </location>
</feature>
<evidence type="ECO:0000256" key="2">
    <source>
        <dbReference type="SAM" id="MobiDB-lite"/>
    </source>
</evidence>
<dbReference type="NCBIfam" id="TIGR03696">
    <property type="entry name" value="Rhs_assc_core"/>
    <property type="match status" value="1"/>
</dbReference>
<dbReference type="RefSeq" id="WP_196201672.1">
    <property type="nucleotide sequence ID" value="NZ_JADPUN010000144.1"/>
</dbReference>
<evidence type="ECO:0000313" key="7">
    <source>
        <dbReference type="Proteomes" id="UP000638560"/>
    </source>
</evidence>
<proteinExistence type="predicted"/>
<dbReference type="NCBIfam" id="TIGR01643">
    <property type="entry name" value="YD_repeat_2x"/>
    <property type="match status" value="16"/>
</dbReference>
<dbReference type="InterPro" id="IPR006530">
    <property type="entry name" value="YD"/>
</dbReference>
<dbReference type="EMBL" id="JADPUN010000144">
    <property type="protein sequence ID" value="MBF9130069.1"/>
    <property type="molecule type" value="Genomic_DNA"/>
</dbReference>
<reference evidence="6 7" key="1">
    <citation type="submission" date="2020-11" db="EMBL/GenBank/DDBJ databases">
        <title>A novel isolate from a Black sea contaminated sediment with potential to produce alkanes: Plantactinospora alkalitolerans sp. nov.</title>
        <authorList>
            <person name="Carro L."/>
            <person name="Veyisoglu A."/>
            <person name="Guven K."/>
            <person name="Schumann P."/>
            <person name="Klenk H.-P."/>
            <person name="Sahin N."/>
        </authorList>
    </citation>
    <scope>NUCLEOTIDE SEQUENCE [LARGE SCALE GENOMIC DNA]</scope>
    <source>
        <strain evidence="6 7">S1510</strain>
    </source>
</reference>
<evidence type="ECO:0000259" key="3">
    <source>
        <dbReference type="Pfam" id="PF20148"/>
    </source>
</evidence>
<feature type="domain" description="Teneurin-like YD-shell" evidence="4">
    <location>
        <begin position="1584"/>
        <end position="1848"/>
    </location>
</feature>
<dbReference type="InterPro" id="IPR050708">
    <property type="entry name" value="T6SS_VgrG/RHS"/>
</dbReference>
<feature type="compositionally biased region" description="Polar residues" evidence="2">
    <location>
        <begin position="1714"/>
        <end position="1727"/>
    </location>
</feature>